<feature type="compositionally biased region" description="Basic and acidic residues" evidence="1">
    <location>
        <begin position="578"/>
        <end position="602"/>
    </location>
</feature>
<evidence type="ECO:0000313" key="3">
    <source>
        <dbReference type="EMBL" id="KAK7529650.1"/>
    </source>
</evidence>
<dbReference type="InterPro" id="IPR001214">
    <property type="entry name" value="SET_dom"/>
</dbReference>
<keyword evidence="4" id="KW-1185">Reference proteome</keyword>
<feature type="compositionally biased region" description="Low complexity" evidence="1">
    <location>
        <begin position="556"/>
        <end position="577"/>
    </location>
</feature>
<name>A0ABR1L758_9PEZI</name>
<dbReference type="RefSeq" id="XP_066650100.1">
    <property type="nucleotide sequence ID" value="XM_066794283.1"/>
</dbReference>
<protein>
    <recommendedName>
        <fullName evidence="2">SET domain-containing protein</fullName>
    </recommendedName>
</protein>
<dbReference type="PANTHER" id="PTHR47332:SF4">
    <property type="entry name" value="SET DOMAIN-CONTAINING PROTEIN 5"/>
    <property type="match status" value="1"/>
</dbReference>
<dbReference type="Proteomes" id="UP001360953">
    <property type="component" value="Unassembled WGS sequence"/>
</dbReference>
<dbReference type="GeneID" id="92027189"/>
<feature type="region of interest" description="Disordered" evidence="1">
    <location>
        <begin position="1"/>
        <end position="81"/>
    </location>
</feature>
<feature type="domain" description="SET" evidence="2">
    <location>
        <begin position="105"/>
        <end position="294"/>
    </location>
</feature>
<dbReference type="InterPro" id="IPR053185">
    <property type="entry name" value="SET_domain_protein"/>
</dbReference>
<dbReference type="PANTHER" id="PTHR47332">
    <property type="entry name" value="SET DOMAIN-CONTAINING PROTEIN 5"/>
    <property type="match status" value="1"/>
</dbReference>
<reference evidence="3 4" key="1">
    <citation type="submission" date="2024-04" db="EMBL/GenBank/DDBJ databases">
        <title>Phyllosticta paracitricarpa is synonymous to the EU quarantine fungus P. citricarpa based on phylogenomic analyses.</title>
        <authorList>
            <consortium name="Lawrence Berkeley National Laboratory"/>
            <person name="Van ingen-buijs V.A."/>
            <person name="Van westerhoven A.C."/>
            <person name="Haridas S."/>
            <person name="Skiadas P."/>
            <person name="Martin F."/>
            <person name="Groenewald J.Z."/>
            <person name="Crous P.W."/>
            <person name="Seidl M.F."/>
        </authorList>
    </citation>
    <scope>NUCLEOTIDE SEQUENCE [LARGE SCALE GENOMIC DNA]</scope>
    <source>
        <strain evidence="3 4">CPC 17464</strain>
    </source>
</reference>
<feature type="compositionally biased region" description="Polar residues" evidence="1">
    <location>
        <begin position="449"/>
        <end position="462"/>
    </location>
</feature>
<dbReference type="Gene3D" id="2.170.270.10">
    <property type="entry name" value="SET domain"/>
    <property type="match status" value="1"/>
</dbReference>
<dbReference type="InterPro" id="IPR046341">
    <property type="entry name" value="SET_dom_sf"/>
</dbReference>
<feature type="compositionally biased region" description="Polar residues" evidence="1">
    <location>
        <begin position="1"/>
        <end position="13"/>
    </location>
</feature>
<feature type="compositionally biased region" description="Polar residues" evidence="1">
    <location>
        <begin position="21"/>
        <end position="36"/>
    </location>
</feature>
<dbReference type="EMBL" id="JBBPEH010000016">
    <property type="protein sequence ID" value="KAK7529650.1"/>
    <property type="molecule type" value="Genomic_DNA"/>
</dbReference>
<feature type="compositionally biased region" description="Acidic residues" evidence="1">
    <location>
        <begin position="524"/>
        <end position="555"/>
    </location>
</feature>
<evidence type="ECO:0000259" key="2">
    <source>
        <dbReference type="PROSITE" id="PS50280"/>
    </source>
</evidence>
<sequence>MESKETAMSTSSILPLHIKSSKQSLSHAASEEPSNFDSSSLQSDRSQDDENASDPERPDSSLTTDSESEANPTISLLPSEPTTPINSLLSLSETPYRLLAAHHPTTGRVYKIQALPGKGVGMLATALIPTGTRLLAETPIMTVQRRDWQYDRTQRNAVVSAYLSLPHPYMQLFDALHHAPSQFQDWHGLIETEYNDAAPFGPEDPPPDVPFDGVLSRIEQSRVMAVFSTNAFGVCPSSSSTNVAAVICAEASRLNHSCTPNIQFTWNENVLGGAITMHALRDILPGEEITASYVDLLKSFSERKEKLRNGYGFDCDCVVCSANDEVIAASDARRHTIRESLFTCRTAREDEPWMRELSVEFRERLDSTVGLLKEEGLVNVILSNAHVCSLEMGIVPGDRVYLQQVLAVLKRCIGADHKWYLGMQAQLSHLEDAAASAFEAPTDQCEEGNASTHESAANPPTQAESSSADVVAESSAAAAAAAASTSSCAVGHSADAGAPAPEMASTANGEPASRTDAPGFPASDENDSSVESTDTDAADFDDIPCFDGACDDDDAAVPPRIRTGYTASARASSSASDSGRDDTLRRNLVVQKKEKGKNREIA</sequence>
<accession>A0ABR1L758</accession>
<dbReference type="SUPFAM" id="SSF82199">
    <property type="entry name" value="SET domain"/>
    <property type="match status" value="1"/>
</dbReference>
<feature type="region of interest" description="Disordered" evidence="1">
    <location>
        <begin position="490"/>
        <end position="602"/>
    </location>
</feature>
<dbReference type="PROSITE" id="PS50280">
    <property type="entry name" value="SET"/>
    <property type="match status" value="1"/>
</dbReference>
<dbReference type="Pfam" id="PF00856">
    <property type="entry name" value="SET"/>
    <property type="match status" value="1"/>
</dbReference>
<evidence type="ECO:0000256" key="1">
    <source>
        <dbReference type="SAM" id="MobiDB-lite"/>
    </source>
</evidence>
<dbReference type="CDD" id="cd20071">
    <property type="entry name" value="SET_SMYD"/>
    <property type="match status" value="1"/>
</dbReference>
<evidence type="ECO:0000313" key="4">
    <source>
        <dbReference type="Proteomes" id="UP001360953"/>
    </source>
</evidence>
<proteinExistence type="predicted"/>
<feature type="region of interest" description="Disordered" evidence="1">
    <location>
        <begin position="438"/>
        <end position="470"/>
    </location>
</feature>
<organism evidence="3 4">
    <name type="scientific">Phyllosticta citribraziliensis</name>
    <dbReference type="NCBI Taxonomy" id="989973"/>
    <lineage>
        <taxon>Eukaryota</taxon>
        <taxon>Fungi</taxon>
        <taxon>Dikarya</taxon>
        <taxon>Ascomycota</taxon>
        <taxon>Pezizomycotina</taxon>
        <taxon>Dothideomycetes</taxon>
        <taxon>Dothideomycetes incertae sedis</taxon>
        <taxon>Botryosphaeriales</taxon>
        <taxon>Phyllostictaceae</taxon>
        <taxon>Phyllosticta</taxon>
    </lineage>
</organism>
<gene>
    <name evidence="3" type="ORF">J3D65DRAFT_174555</name>
</gene>
<comment type="caution">
    <text evidence="3">The sequence shown here is derived from an EMBL/GenBank/DDBJ whole genome shotgun (WGS) entry which is preliminary data.</text>
</comment>
<feature type="compositionally biased region" description="Polar residues" evidence="1">
    <location>
        <begin position="60"/>
        <end position="81"/>
    </location>
</feature>